<dbReference type="Proteomes" id="UP001055072">
    <property type="component" value="Unassembled WGS sequence"/>
</dbReference>
<protein>
    <submittedName>
        <fullName evidence="1">Uncharacterized protein</fullName>
    </submittedName>
</protein>
<name>A0ACB8TSX3_9APHY</name>
<proteinExistence type="predicted"/>
<gene>
    <name evidence="1" type="ORF">BDY19DRAFT_464428</name>
</gene>
<evidence type="ECO:0000313" key="2">
    <source>
        <dbReference type="Proteomes" id="UP001055072"/>
    </source>
</evidence>
<keyword evidence="2" id="KW-1185">Reference proteome</keyword>
<dbReference type="EMBL" id="MU274935">
    <property type="protein sequence ID" value="KAI0085080.1"/>
    <property type="molecule type" value="Genomic_DNA"/>
</dbReference>
<organism evidence="1 2">
    <name type="scientific">Irpex rosettiformis</name>
    <dbReference type="NCBI Taxonomy" id="378272"/>
    <lineage>
        <taxon>Eukaryota</taxon>
        <taxon>Fungi</taxon>
        <taxon>Dikarya</taxon>
        <taxon>Basidiomycota</taxon>
        <taxon>Agaricomycotina</taxon>
        <taxon>Agaricomycetes</taxon>
        <taxon>Polyporales</taxon>
        <taxon>Irpicaceae</taxon>
        <taxon>Irpex</taxon>
    </lineage>
</organism>
<evidence type="ECO:0000313" key="1">
    <source>
        <dbReference type="EMBL" id="KAI0085080.1"/>
    </source>
</evidence>
<sequence length="233" mass="25747">MFVNVQHSSTLLDDIPQCARILSAIWNLAATGETVLFFVGTAITQTRLRLLFLSSDTVTYSALILHKAWCLTTSHPPQCPSVRVFAALATTRIVLFTFGKFLLSILALAAVLDGCSVEALVDMAHSCSDFLLDIVLPTASTLLTQLLYILYSFVQAHTSTFFHIDFYHIASQFWEVIEPCIPSPPIQFCVLGRGIQCGSQLVQRPATSAIHDPVTRLVCHLADFTWSLELLCQ</sequence>
<reference evidence="1" key="1">
    <citation type="journal article" date="2021" name="Environ. Microbiol.">
        <title>Gene family expansions and transcriptome signatures uncover fungal adaptations to wood decay.</title>
        <authorList>
            <person name="Hage H."/>
            <person name="Miyauchi S."/>
            <person name="Viragh M."/>
            <person name="Drula E."/>
            <person name="Min B."/>
            <person name="Chaduli D."/>
            <person name="Navarro D."/>
            <person name="Favel A."/>
            <person name="Norest M."/>
            <person name="Lesage-Meessen L."/>
            <person name="Balint B."/>
            <person name="Merenyi Z."/>
            <person name="de Eugenio L."/>
            <person name="Morin E."/>
            <person name="Martinez A.T."/>
            <person name="Baldrian P."/>
            <person name="Stursova M."/>
            <person name="Martinez M.J."/>
            <person name="Novotny C."/>
            <person name="Magnuson J.K."/>
            <person name="Spatafora J.W."/>
            <person name="Maurice S."/>
            <person name="Pangilinan J."/>
            <person name="Andreopoulos W."/>
            <person name="LaButti K."/>
            <person name="Hundley H."/>
            <person name="Na H."/>
            <person name="Kuo A."/>
            <person name="Barry K."/>
            <person name="Lipzen A."/>
            <person name="Henrissat B."/>
            <person name="Riley R."/>
            <person name="Ahrendt S."/>
            <person name="Nagy L.G."/>
            <person name="Grigoriev I.V."/>
            <person name="Martin F."/>
            <person name="Rosso M.N."/>
        </authorList>
    </citation>
    <scope>NUCLEOTIDE SEQUENCE</scope>
    <source>
        <strain evidence="1">CBS 384.51</strain>
    </source>
</reference>
<accession>A0ACB8TSX3</accession>
<comment type="caution">
    <text evidence="1">The sequence shown here is derived from an EMBL/GenBank/DDBJ whole genome shotgun (WGS) entry which is preliminary data.</text>
</comment>